<dbReference type="AlphaFoldDB" id="A0A101SEQ5"/>
<dbReference type="EMBL" id="LMWU01000012">
    <property type="protein sequence ID" value="KUN72574.1"/>
    <property type="molecule type" value="Genomic_DNA"/>
</dbReference>
<organism evidence="9 10">
    <name type="scientific">Streptomyces canus</name>
    <dbReference type="NCBI Taxonomy" id="58343"/>
    <lineage>
        <taxon>Bacteria</taxon>
        <taxon>Bacillati</taxon>
        <taxon>Actinomycetota</taxon>
        <taxon>Actinomycetes</taxon>
        <taxon>Kitasatosporales</taxon>
        <taxon>Streptomycetaceae</taxon>
        <taxon>Streptomyces</taxon>
        <taxon>Streptomyces aurantiacus group</taxon>
    </lineage>
</organism>
<dbReference type="RefSeq" id="WP_059205565.1">
    <property type="nucleotide sequence ID" value="NZ_KQ948658.1"/>
</dbReference>
<comment type="similarity">
    <text evidence="6">Belongs to the peptidase M48 family.</text>
</comment>
<evidence type="ECO:0000256" key="2">
    <source>
        <dbReference type="ARBA" id="ARBA00022723"/>
    </source>
</evidence>
<dbReference type="GO" id="GO:0006508">
    <property type="term" value="P:proteolysis"/>
    <property type="evidence" value="ECO:0007669"/>
    <property type="project" value="UniProtKB-KW"/>
</dbReference>
<feature type="transmembrane region" description="Helical" evidence="7">
    <location>
        <begin position="276"/>
        <end position="297"/>
    </location>
</feature>
<evidence type="ECO:0000256" key="1">
    <source>
        <dbReference type="ARBA" id="ARBA00022670"/>
    </source>
</evidence>
<dbReference type="PANTHER" id="PTHR34978">
    <property type="entry name" value="POSSIBLE SENSOR-TRANSDUCER PROTEIN BLAR"/>
    <property type="match status" value="1"/>
</dbReference>
<feature type="transmembrane region" description="Helical" evidence="7">
    <location>
        <begin position="6"/>
        <end position="27"/>
    </location>
</feature>
<keyword evidence="2" id="KW-0479">Metal-binding</keyword>
<dbReference type="CDD" id="cd07326">
    <property type="entry name" value="M56_BlaR1_MecR1_like"/>
    <property type="match status" value="1"/>
</dbReference>
<feature type="transmembrane region" description="Helical" evidence="7">
    <location>
        <begin position="92"/>
        <end position="113"/>
    </location>
</feature>
<name>A0A101SEQ5_9ACTN</name>
<evidence type="ECO:0000256" key="6">
    <source>
        <dbReference type="RuleBase" id="RU003983"/>
    </source>
</evidence>
<evidence type="ECO:0000256" key="4">
    <source>
        <dbReference type="ARBA" id="ARBA00022833"/>
    </source>
</evidence>
<keyword evidence="5 6" id="KW-0482">Metalloprotease</keyword>
<keyword evidence="1 6" id="KW-0645">Protease</keyword>
<evidence type="ECO:0000313" key="10">
    <source>
        <dbReference type="Proteomes" id="UP000053669"/>
    </source>
</evidence>
<feature type="domain" description="Peptidase M48" evidence="8">
    <location>
        <begin position="139"/>
        <end position="201"/>
    </location>
</feature>
<keyword evidence="4 6" id="KW-0862">Zinc</keyword>
<dbReference type="STRING" id="58343.AQJ46_12150"/>
<comment type="caution">
    <text evidence="9">The sequence shown here is derived from an EMBL/GenBank/DDBJ whole genome shotgun (WGS) entry which is preliminary data.</text>
</comment>
<dbReference type="GO" id="GO:0004222">
    <property type="term" value="F:metalloendopeptidase activity"/>
    <property type="evidence" value="ECO:0007669"/>
    <property type="project" value="InterPro"/>
</dbReference>
<evidence type="ECO:0000259" key="8">
    <source>
        <dbReference type="Pfam" id="PF01435"/>
    </source>
</evidence>
<dbReference type="InterPro" id="IPR052173">
    <property type="entry name" value="Beta-lactam_resp_regulator"/>
</dbReference>
<evidence type="ECO:0000256" key="7">
    <source>
        <dbReference type="SAM" id="Phobius"/>
    </source>
</evidence>
<keyword evidence="3 6" id="KW-0378">Hydrolase</keyword>
<feature type="transmembrane region" description="Helical" evidence="7">
    <location>
        <begin position="34"/>
        <end position="55"/>
    </location>
</feature>
<keyword evidence="7" id="KW-0812">Transmembrane</keyword>
<keyword evidence="7" id="KW-0472">Membrane</keyword>
<comment type="cofactor">
    <cofactor evidence="6">
        <name>Zn(2+)</name>
        <dbReference type="ChEBI" id="CHEBI:29105"/>
    </cofactor>
    <text evidence="6">Binds 1 zinc ion per subunit.</text>
</comment>
<reference evidence="9 10" key="1">
    <citation type="submission" date="2015-10" db="EMBL/GenBank/DDBJ databases">
        <title>Draft genome sequence of Streptomyces canus DSM 40017, type strain for the species Streptomyces canus.</title>
        <authorList>
            <person name="Ruckert C."/>
            <person name="Winkler A."/>
            <person name="Kalinowski J."/>
            <person name="Kampfer P."/>
            <person name="Glaeser S."/>
        </authorList>
    </citation>
    <scope>NUCLEOTIDE SEQUENCE [LARGE SCALE GENOMIC DNA]</scope>
    <source>
        <strain evidence="9 10">DSM 40017</strain>
    </source>
</reference>
<proteinExistence type="inferred from homology"/>
<dbReference type="Gene3D" id="3.30.2010.10">
    <property type="entry name" value="Metalloproteases ('zincins'), catalytic domain"/>
    <property type="match status" value="1"/>
</dbReference>
<evidence type="ECO:0000313" key="9">
    <source>
        <dbReference type="EMBL" id="KUN72574.1"/>
    </source>
</evidence>
<dbReference type="GO" id="GO:0046872">
    <property type="term" value="F:metal ion binding"/>
    <property type="evidence" value="ECO:0007669"/>
    <property type="project" value="UniProtKB-KW"/>
</dbReference>
<dbReference type="PANTHER" id="PTHR34978:SF3">
    <property type="entry name" value="SLR0241 PROTEIN"/>
    <property type="match status" value="1"/>
</dbReference>
<evidence type="ECO:0000256" key="3">
    <source>
        <dbReference type="ARBA" id="ARBA00022801"/>
    </source>
</evidence>
<keyword evidence="7" id="KW-1133">Transmembrane helix</keyword>
<dbReference type="Proteomes" id="UP000053669">
    <property type="component" value="Unassembled WGS sequence"/>
</dbReference>
<protein>
    <recommendedName>
        <fullName evidence="8">Peptidase M48 domain-containing protein</fullName>
    </recommendedName>
</protein>
<evidence type="ECO:0000256" key="5">
    <source>
        <dbReference type="ARBA" id="ARBA00023049"/>
    </source>
</evidence>
<accession>A0A101SEQ5</accession>
<sequence>MNAAPALAGYTAMVGVVAPHVMLRAGWPHRAPALAVAVWHALAVSFSIGVALTAYNLAMPTEHLHAGLVGLLHSCGLDVGASRPDPGVEDRLAVGVPAAIAIAPAASFAFHVARARRARTEHRETLDLVGRHSARLSATVLPYAIPAAYCLPGRRPRVVVSDAAVRELTPQQLGAVLEHEQAHIAGRHHLVLAAMEAFHSVFRRLPLARHAQEQTALLLEMIADDRALRRHSDEVLATAMYEMAAARAPKGAFAAGGHTVLIRLQRVLGPRKAPHPALWGSVASLAVAVPLLPLLVACPPGLG</sequence>
<dbReference type="Pfam" id="PF01435">
    <property type="entry name" value="Peptidase_M48"/>
    <property type="match status" value="1"/>
</dbReference>
<dbReference type="InterPro" id="IPR001915">
    <property type="entry name" value="Peptidase_M48"/>
</dbReference>
<gene>
    <name evidence="9" type="ORF">AQJ46_12150</name>
</gene>